<dbReference type="Gene3D" id="3.40.50.150">
    <property type="entry name" value="Vaccinia Virus protein VP39"/>
    <property type="match status" value="1"/>
</dbReference>
<dbReference type="InterPro" id="IPR011610">
    <property type="entry name" value="SAM_mthyl_Trfase_ML2640-like"/>
</dbReference>
<evidence type="ECO:0000256" key="4">
    <source>
        <dbReference type="SAM" id="MobiDB-lite"/>
    </source>
</evidence>
<dbReference type="EMBL" id="CAUYUE010000001">
    <property type="protein sequence ID" value="CAK0732255.1"/>
    <property type="molecule type" value="Genomic_DNA"/>
</dbReference>
<sequence>MATESRMEPEADAKLGAGPPGKDPELLLCQRPLNADLGKTNSNNDYIAPMFRDYLMPARHGAFLKLLYKLPLGNRVYRLCVERVVGAHGMINYVDARTAWMDDIVKQAQWQGIAQVVVLAAGYDTRCYRLKTGNTQFYEVDLPPVSEKKIKLVNAVIPDEKRFPRPIYAQADLAKTPLAKVLESNGFDPNKPALFTCEGLLCYLPQEAVDNLLAQVSQLAAPGSRLCFDALHRDHMDGRVKMRGYTNGANALAARGEPLLSSWETTPAGISDYFKPLDWQLVELLNPKDMVERRYKQKEWRQKRPPMLPFESYVLVEKAGKKVDAAAEPKAALQAPEQ</sequence>
<dbReference type="Pfam" id="PF04072">
    <property type="entry name" value="LCM"/>
    <property type="match status" value="1"/>
</dbReference>
<dbReference type="AlphaFoldDB" id="A0AAV1HT57"/>
<dbReference type="NCBIfam" id="TIGR00027">
    <property type="entry name" value="mthyl_TIGR00027"/>
    <property type="match status" value="1"/>
</dbReference>
<dbReference type="PANTHER" id="PTHR43619">
    <property type="entry name" value="S-ADENOSYL-L-METHIONINE-DEPENDENT METHYLTRANSFERASE YKTD-RELATED"/>
    <property type="match status" value="1"/>
</dbReference>
<comment type="similarity">
    <text evidence="1">Belongs to the UPF0677 family.</text>
</comment>
<feature type="compositionally biased region" description="Basic and acidic residues" evidence="4">
    <location>
        <begin position="1"/>
        <end position="13"/>
    </location>
</feature>
<dbReference type="GO" id="GO:0032259">
    <property type="term" value="P:methylation"/>
    <property type="evidence" value="ECO:0007669"/>
    <property type="project" value="UniProtKB-KW"/>
</dbReference>
<feature type="region of interest" description="Disordered" evidence="4">
    <location>
        <begin position="1"/>
        <end position="21"/>
    </location>
</feature>
<dbReference type="GO" id="GO:0008168">
    <property type="term" value="F:methyltransferase activity"/>
    <property type="evidence" value="ECO:0007669"/>
    <property type="project" value="UniProtKB-KW"/>
</dbReference>
<dbReference type="SUPFAM" id="SSF53335">
    <property type="entry name" value="S-adenosyl-L-methionine-dependent methyltransferases"/>
    <property type="match status" value="1"/>
</dbReference>
<name>A0AAV1HT57_9CHLO</name>
<keyword evidence="6" id="KW-1185">Reference proteome</keyword>
<reference evidence="5 6" key="1">
    <citation type="submission" date="2023-10" db="EMBL/GenBank/DDBJ databases">
        <authorList>
            <person name="Maclean D."/>
            <person name="Macfadyen A."/>
        </authorList>
    </citation>
    <scope>NUCLEOTIDE SEQUENCE [LARGE SCALE GENOMIC DNA]</scope>
</reference>
<evidence type="ECO:0000256" key="3">
    <source>
        <dbReference type="ARBA" id="ARBA00022679"/>
    </source>
</evidence>
<protein>
    <recommendedName>
        <fullName evidence="7">S-adenosyl-L-methionine-dependent methyltransferase</fullName>
    </recommendedName>
</protein>
<organism evidence="5 6">
    <name type="scientific">Coccomyxa viridis</name>
    <dbReference type="NCBI Taxonomy" id="1274662"/>
    <lineage>
        <taxon>Eukaryota</taxon>
        <taxon>Viridiplantae</taxon>
        <taxon>Chlorophyta</taxon>
        <taxon>core chlorophytes</taxon>
        <taxon>Trebouxiophyceae</taxon>
        <taxon>Trebouxiophyceae incertae sedis</taxon>
        <taxon>Coccomyxaceae</taxon>
        <taxon>Coccomyxa</taxon>
    </lineage>
</organism>
<keyword evidence="2" id="KW-0489">Methyltransferase</keyword>
<comment type="caution">
    <text evidence="5">The sequence shown here is derived from an EMBL/GenBank/DDBJ whole genome shotgun (WGS) entry which is preliminary data.</text>
</comment>
<evidence type="ECO:0000256" key="1">
    <source>
        <dbReference type="ARBA" id="ARBA00008138"/>
    </source>
</evidence>
<keyword evidence="3" id="KW-0808">Transferase</keyword>
<gene>
    <name evidence="5" type="ORF">CVIRNUC_000105</name>
</gene>
<dbReference type="Proteomes" id="UP001314263">
    <property type="component" value="Unassembled WGS sequence"/>
</dbReference>
<evidence type="ECO:0000313" key="5">
    <source>
        <dbReference type="EMBL" id="CAK0732255.1"/>
    </source>
</evidence>
<proteinExistence type="inferred from homology"/>
<evidence type="ECO:0008006" key="7">
    <source>
        <dbReference type="Google" id="ProtNLM"/>
    </source>
</evidence>
<evidence type="ECO:0000256" key="2">
    <source>
        <dbReference type="ARBA" id="ARBA00022603"/>
    </source>
</evidence>
<evidence type="ECO:0000313" key="6">
    <source>
        <dbReference type="Proteomes" id="UP001314263"/>
    </source>
</evidence>
<dbReference type="PANTHER" id="PTHR43619:SF2">
    <property type="entry name" value="S-ADENOSYL-L-METHIONINE-DEPENDENT METHYLTRANSFERASES SUPERFAMILY PROTEIN"/>
    <property type="match status" value="1"/>
</dbReference>
<dbReference type="InterPro" id="IPR029063">
    <property type="entry name" value="SAM-dependent_MTases_sf"/>
</dbReference>
<accession>A0AAV1HT57</accession>
<dbReference type="InterPro" id="IPR007213">
    <property type="entry name" value="Ppm1/Ppm2/Tcmp"/>
</dbReference>